<comment type="similarity">
    <text evidence="1">Belongs to the CBF/MAK21 family.</text>
</comment>
<reference evidence="4" key="1">
    <citation type="submission" date="2021-12" db="EMBL/GenBank/DDBJ databases">
        <authorList>
            <person name="King R."/>
        </authorList>
    </citation>
    <scope>NUCLEOTIDE SEQUENCE</scope>
</reference>
<name>A0A9N9WEZ2_9NEOP</name>
<organism evidence="4 5">
    <name type="scientific">Diatraea saccharalis</name>
    <name type="common">sugarcane borer</name>
    <dbReference type="NCBI Taxonomy" id="40085"/>
    <lineage>
        <taxon>Eukaryota</taxon>
        <taxon>Metazoa</taxon>
        <taxon>Ecdysozoa</taxon>
        <taxon>Arthropoda</taxon>
        <taxon>Hexapoda</taxon>
        <taxon>Insecta</taxon>
        <taxon>Pterygota</taxon>
        <taxon>Neoptera</taxon>
        <taxon>Endopterygota</taxon>
        <taxon>Lepidoptera</taxon>
        <taxon>Glossata</taxon>
        <taxon>Ditrysia</taxon>
        <taxon>Pyraloidea</taxon>
        <taxon>Crambidae</taxon>
        <taxon>Crambinae</taxon>
        <taxon>Diatraea</taxon>
    </lineage>
</organism>
<feature type="region of interest" description="Disordered" evidence="2">
    <location>
        <begin position="281"/>
        <end position="316"/>
    </location>
</feature>
<dbReference type="AlphaFoldDB" id="A0A9N9WEZ2"/>
<reference evidence="4" key="2">
    <citation type="submission" date="2022-10" db="EMBL/GenBank/DDBJ databases">
        <authorList>
            <consortium name="ENA_rothamsted_submissions"/>
            <consortium name="culmorum"/>
            <person name="King R."/>
        </authorList>
    </citation>
    <scope>NUCLEOTIDE SEQUENCE</scope>
</reference>
<feature type="domain" description="CCAAT-binding factor" evidence="3">
    <location>
        <begin position="169"/>
        <end position="447"/>
    </location>
</feature>
<accession>A0A9N9WEZ2</accession>
<dbReference type="Proteomes" id="UP001153714">
    <property type="component" value="Chromosome 20"/>
</dbReference>
<dbReference type="EMBL" id="OU893351">
    <property type="protein sequence ID" value="CAG9790181.1"/>
    <property type="molecule type" value="Genomic_DNA"/>
</dbReference>
<evidence type="ECO:0000313" key="4">
    <source>
        <dbReference type="EMBL" id="CAG9790181.1"/>
    </source>
</evidence>
<dbReference type="Pfam" id="PF03914">
    <property type="entry name" value="CBF"/>
    <property type="match status" value="1"/>
</dbReference>
<evidence type="ECO:0000259" key="3">
    <source>
        <dbReference type="Pfam" id="PF03914"/>
    </source>
</evidence>
<dbReference type="GO" id="GO:0005634">
    <property type="term" value="C:nucleus"/>
    <property type="evidence" value="ECO:0007669"/>
    <property type="project" value="UniProtKB-ARBA"/>
</dbReference>
<sequence length="465" mass="51807">MKHKRFEENILIDEAYTNYGNPDKNADQKKSQGIAKHFAETLEYEEKKKWFHQLPQEPGTISKNLTQDQIEEIRKEASSALHGDTLAYETIYLFMSFFHEIDDQRMTVYAVFSVSGVLRLCRCLTLSDFLSGIRAFRFAGAGAGADAVGGAHVGAVHALVHVAGAGVAVHALALLQHASDPALPATDRYYTSLYRKLTCPEIFNTTHSALLFSLIYKSLKQDKNINRVAAFVKRLLQLCCHLSPAQACGILFLISQVLKDSDKKEALTLVCAPKEIKEEIKKEETEVSPESEQKDDNGESNKTEEGGDGSVIKNENRKMDLLKGDKKDLLIDDDEEENYVDLKIDEDGNVKPKKRKRCAGSAGWHHARVKRERGEGEGEEKGQGERERAAGEREAAIQLKRAINADRVASAYSPWSRDPSHAGARTAAAGELRALARHHHPTVRLFAAALLRREYLQHTLGPHNT</sequence>
<dbReference type="PANTHER" id="PTHR12048">
    <property type="entry name" value="CCAAT-BINDING FACTOR-RELATED"/>
    <property type="match status" value="1"/>
</dbReference>
<feature type="compositionally biased region" description="Basic and acidic residues" evidence="2">
    <location>
        <begin position="372"/>
        <end position="393"/>
    </location>
</feature>
<dbReference type="PANTHER" id="PTHR12048:SF0">
    <property type="entry name" value="CCAAT_ENHANCER-BINDING PROTEIN ZETA"/>
    <property type="match status" value="1"/>
</dbReference>
<feature type="region of interest" description="Disordered" evidence="2">
    <location>
        <begin position="350"/>
        <end position="393"/>
    </location>
</feature>
<protein>
    <recommendedName>
        <fullName evidence="3">CCAAT-binding factor domain-containing protein</fullName>
    </recommendedName>
</protein>
<evidence type="ECO:0000256" key="2">
    <source>
        <dbReference type="SAM" id="MobiDB-lite"/>
    </source>
</evidence>
<feature type="compositionally biased region" description="Basic and acidic residues" evidence="2">
    <location>
        <begin position="281"/>
        <end position="305"/>
    </location>
</feature>
<proteinExistence type="inferred from homology"/>
<dbReference type="InterPro" id="IPR005612">
    <property type="entry name" value="CCAAT-binding_factor"/>
</dbReference>
<dbReference type="InterPro" id="IPR040155">
    <property type="entry name" value="CEBPZ/Mak21-like"/>
</dbReference>
<evidence type="ECO:0000256" key="1">
    <source>
        <dbReference type="ARBA" id="ARBA00007797"/>
    </source>
</evidence>
<evidence type="ECO:0000313" key="5">
    <source>
        <dbReference type="Proteomes" id="UP001153714"/>
    </source>
</evidence>
<gene>
    <name evidence="4" type="ORF">DIATSA_LOCUS7851</name>
</gene>
<dbReference type="OrthoDB" id="28947at2759"/>
<keyword evidence="5" id="KW-1185">Reference proteome</keyword>